<name>A0A9D9J0F0_9BACT</name>
<comment type="caution">
    <text evidence="2">The sequence shown here is derived from an EMBL/GenBank/DDBJ whole genome shotgun (WGS) entry which is preliminary data.</text>
</comment>
<protein>
    <submittedName>
        <fullName evidence="2">Uncharacterized protein</fullName>
    </submittedName>
</protein>
<accession>A0A9D9J0F0</accession>
<reference evidence="2" key="1">
    <citation type="submission" date="2020-10" db="EMBL/GenBank/DDBJ databases">
        <authorList>
            <person name="Gilroy R."/>
        </authorList>
    </citation>
    <scope>NUCLEOTIDE SEQUENCE</scope>
    <source>
        <strain evidence="2">B3-2255</strain>
    </source>
</reference>
<dbReference type="AlphaFoldDB" id="A0A9D9J0F0"/>
<dbReference type="Proteomes" id="UP000823772">
    <property type="component" value="Unassembled WGS sequence"/>
</dbReference>
<evidence type="ECO:0000313" key="2">
    <source>
        <dbReference type="EMBL" id="MBO8481935.1"/>
    </source>
</evidence>
<keyword evidence="1" id="KW-0732">Signal</keyword>
<sequence>MRCLKYRIFVWGVLAAVFAAAGISSYAAVGNDVALDGDIAEEEVRDLWVSLTRERRFAELAEKIPLYLASLPDGTADGDGKTLDEEVLFARANLA</sequence>
<evidence type="ECO:0000313" key="3">
    <source>
        <dbReference type="Proteomes" id="UP000823772"/>
    </source>
</evidence>
<evidence type="ECO:0000256" key="1">
    <source>
        <dbReference type="SAM" id="SignalP"/>
    </source>
</evidence>
<dbReference type="EMBL" id="JADILY010000108">
    <property type="protein sequence ID" value="MBO8481935.1"/>
    <property type="molecule type" value="Genomic_DNA"/>
</dbReference>
<reference evidence="2" key="2">
    <citation type="journal article" date="2021" name="PeerJ">
        <title>Extensive microbial diversity within the chicken gut microbiome revealed by metagenomics and culture.</title>
        <authorList>
            <person name="Gilroy R."/>
            <person name="Ravi A."/>
            <person name="Getino M."/>
            <person name="Pursley I."/>
            <person name="Horton D.L."/>
            <person name="Alikhan N.F."/>
            <person name="Baker D."/>
            <person name="Gharbi K."/>
            <person name="Hall N."/>
            <person name="Watson M."/>
            <person name="Adriaenssens E.M."/>
            <person name="Foster-Nyarko E."/>
            <person name="Jarju S."/>
            <person name="Secka A."/>
            <person name="Antonio M."/>
            <person name="Oren A."/>
            <person name="Chaudhuri R.R."/>
            <person name="La Ragione R."/>
            <person name="Hildebrand F."/>
            <person name="Pallen M.J."/>
        </authorList>
    </citation>
    <scope>NUCLEOTIDE SEQUENCE</scope>
    <source>
        <strain evidence="2">B3-2255</strain>
    </source>
</reference>
<proteinExistence type="predicted"/>
<gene>
    <name evidence="2" type="ORF">IAC87_05250</name>
</gene>
<feature type="chain" id="PRO_5038538275" evidence="1">
    <location>
        <begin position="28"/>
        <end position="95"/>
    </location>
</feature>
<organism evidence="2 3">
    <name type="scientific">Candidatus Merdivivens faecigallinarum</name>
    <dbReference type="NCBI Taxonomy" id="2840871"/>
    <lineage>
        <taxon>Bacteria</taxon>
        <taxon>Pseudomonadati</taxon>
        <taxon>Bacteroidota</taxon>
        <taxon>Bacteroidia</taxon>
        <taxon>Bacteroidales</taxon>
        <taxon>Muribaculaceae</taxon>
        <taxon>Muribaculaceae incertae sedis</taxon>
        <taxon>Candidatus Merdivivens</taxon>
    </lineage>
</organism>
<feature type="signal peptide" evidence="1">
    <location>
        <begin position="1"/>
        <end position="27"/>
    </location>
</feature>